<dbReference type="OrthoDB" id="19439at2759"/>
<sequence length="134" mass="15049">MLIHMKHILSPARNTRVYSQAIGATHDALPSSCQDSTMKSAIPVRYPYFVRRNSRGSLPVYTDIRNGGTRNLVQIRNVEGRINALASELKESLFKGDSPEASRLTIKIHGQRHLTLTGGRFKRDVMAWLAEKGF</sequence>
<keyword evidence="8" id="KW-1185">Reference proteome</keyword>
<accession>A0A0C9VS44</accession>
<evidence type="ECO:0000256" key="4">
    <source>
        <dbReference type="ARBA" id="ARBA00023128"/>
    </source>
</evidence>
<dbReference type="Pfam" id="PF05046">
    <property type="entry name" value="Img2"/>
    <property type="match status" value="1"/>
</dbReference>
<dbReference type="GO" id="GO:0005762">
    <property type="term" value="C:mitochondrial large ribosomal subunit"/>
    <property type="evidence" value="ECO:0007669"/>
    <property type="project" value="TreeGrafter"/>
</dbReference>
<evidence type="ECO:0000256" key="2">
    <source>
        <dbReference type="ARBA" id="ARBA00005677"/>
    </source>
</evidence>
<keyword evidence="3" id="KW-0689">Ribosomal protein</keyword>
<dbReference type="PANTHER" id="PTHR13477:SF0">
    <property type="entry name" value="LARGE RIBOSOMAL SUBUNIT PROTEIN ML49"/>
    <property type="match status" value="1"/>
</dbReference>
<dbReference type="EMBL" id="KN839870">
    <property type="protein sequence ID" value="KIJ60650.1"/>
    <property type="molecule type" value="Genomic_DNA"/>
</dbReference>
<reference evidence="7 8" key="1">
    <citation type="submission" date="2014-04" db="EMBL/GenBank/DDBJ databases">
        <title>Evolutionary Origins and Diversification of the Mycorrhizal Mutualists.</title>
        <authorList>
            <consortium name="DOE Joint Genome Institute"/>
            <consortium name="Mycorrhizal Genomics Consortium"/>
            <person name="Kohler A."/>
            <person name="Kuo A."/>
            <person name="Nagy L.G."/>
            <person name="Floudas D."/>
            <person name="Copeland A."/>
            <person name="Barry K.W."/>
            <person name="Cichocki N."/>
            <person name="Veneault-Fourrey C."/>
            <person name="LaButti K."/>
            <person name="Lindquist E.A."/>
            <person name="Lipzen A."/>
            <person name="Lundell T."/>
            <person name="Morin E."/>
            <person name="Murat C."/>
            <person name="Riley R."/>
            <person name="Ohm R."/>
            <person name="Sun H."/>
            <person name="Tunlid A."/>
            <person name="Henrissat B."/>
            <person name="Grigoriev I.V."/>
            <person name="Hibbett D.S."/>
            <person name="Martin F."/>
        </authorList>
    </citation>
    <scope>NUCLEOTIDE SEQUENCE [LARGE SCALE GENOMIC DNA]</scope>
    <source>
        <strain evidence="7 8">MD-312</strain>
    </source>
</reference>
<comment type="similarity">
    <text evidence="2">Belongs to the mitochondrion-specific ribosomal protein mL49 family.</text>
</comment>
<proteinExistence type="inferred from homology"/>
<dbReference type="HOGENOM" id="CLU_085757_4_0_1"/>
<dbReference type="Gene3D" id="3.30.780.10">
    <property type="entry name" value="SUI1-like domain"/>
    <property type="match status" value="1"/>
</dbReference>
<keyword evidence="4" id="KW-0496">Mitochondrion</keyword>
<keyword evidence="5" id="KW-0687">Ribonucleoprotein</keyword>
<protein>
    <recommendedName>
        <fullName evidence="6">Large ribosomal subunit protein mL49</fullName>
    </recommendedName>
</protein>
<evidence type="ECO:0000256" key="5">
    <source>
        <dbReference type="ARBA" id="ARBA00023274"/>
    </source>
</evidence>
<gene>
    <name evidence="7" type="ORF">HYDPIDRAFT_116950</name>
</gene>
<dbReference type="GO" id="GO:0006412">
    <property type="term" value="P:translation"/>
    <property type="evidence" value="ECO:0007669"/>
    <property type="project" value="InterPro"/>
</dbReference>
<organism evidence="7 8">
    <name type="scientific">Hydnomerulius pinastri MD-312</name>
    <dbReference type="NCBI Taxonomy" id="994086"/>
    <lineage>
        <taxon>Eukaryota</taxon>
        <taxon>Fungi</taxon>
        <taxon>Dikarya</taxon>
        <taxon>Basidiomycota</taxon>
        <taxon>Agaricomycotina</taxon>
        <taxon>Agaricomycetes</taxon>
        <taxon>Agaricomycetidae</taxon>
        <taxon>Boletales</taxon>
        <taxon>Boletales incertae sedis</taxon>
        <taxon>Leucogyrophana</taxon>
    </lineage>
</organism>
<dbReference type="InterPro" id="IPR007740">
    <property type="entry name" value="Ribosomal_mL49"/>
</dbReference>
<dbReference type="Proteomes" id="UP000053820">
    <property type="component" value="Unassembled WGS sequence"/>
</dbReference>
<name>A0A0C9VS44_9AGAM</name>
<evidence type="ECO:0000256" key="1">
    <source>
        <dbReference type="ARBA" id="ARBA00004173"/>
    </source>
</evidence>
<dbReference type="GO" id="GO:0003735">
    <property type="term" value="F:structural constituent of ribosome"/>
    <property type="evidence" value="ECO:0007669"/>
    <property type="project" value="InterPro"/>
</dbReference>
<dbReference type="AlphaFoldDB" id="A0A0C9VS44"/>
<evidence type="ECO:0000256" key="6">
    <source>
        <dbReference type="ARBA" id="ARBA00035191"/>
    </source>
</evidence>
<dbReference type="PANTHER" id="PTHR13477">
    <property type="entry name" value="MITOCHONDRIAL 39S RIBOSOMAL PROTEIN L49"/>
    <property type="match status" value="1"/>
</dbReference>
<evidence type="ECO:0000256" key="3">
    <source>
        <dbReference type="ARBA" id="ARBA00022980"/>
    </source>
</evidence>
<evidence type="ECO:0000313" key="8">
    <source>
        <dbReference type="Proteomes" id="UP000053820"/>
    </source>
</evidence>
<comment type="subcellular location">
    <subcellularLocation>
        <location evidence="1">Mitochondrion</location>
    </subcellularLocation>
</comment>
<evidence type="ECO:0000313" key="7">
    <source>
        <dbReference type="EMBL" id="KIJ60650.1"/>
    </source>
</evidence>